<evidence type="ECO:0000256" key="10">
    <source>
        <dbReference type="ARBA" id="ARBA00023136"/>
    </source>
</evidence>
<evidence type="ECO:0000256" key="7">
    <source>
        <dbReference type="ARBA" id="ARBA00022958"/>
    </source>
</evidence>
<dbReference type="GO" id="GO:0016020">
    <property type="term" value="C:membrane"/>
    <property type="evidence" value="ECO:0007669"/>
    <property type="project" value="UniProtKB-SubCell"/>
</dbReference>
<evidence type="ECO:0000256" key="4">
    <source>
        <dbReference type="ARBA" id="ARBA00022538"/>
    </source>
</evidence>
<dbReference type="GO" id="GO:0015252">
    <property type="term" value="F:proton channel activity"/>
    <property type="evidence" value="ECO:0007669"/>
    <property type="project" value="InterPro"/>
</dbReference>
<evidence type="ECO:0000256" key="8">
    <source>
        <dbReference type="ARBA" id="ARBA00022989"/>
    </source>
</evidence>
<proteinExistence type="inferred from homology"/>
<feature type="transmembrane region" description="Helical" evidence="13">
    <location>
        <begin position="12"/>
        <end position="35"/>
    </location>
</feature>
<dbReference type="EMBL" id="CABL01000005">
    <property type="protein sequence ID" value="CBH75060.1"/>
    <property type="molecule type" value="Genomic_DNA"/>
</dbReference>
<keyword evidence="3" id="KW-0813">Transport</keyword>
<evidence type="ECO:0000256" key="9">
    <source>
        <dbReference type="ARBA" id="ARBA00023065"/>
    </source>
</evidence>
<evidence type="ECO:0000313" key="14">
    <source>
        <dbReference type="EMBL" id="CBH75060.1"/>
    </source>
</evidence>
<evidence type="ECO:0008006" key="15">
    <source>
        <dbReference type="Google" id="ProtNLM"/>
    </source>
</evidence>
<comment type="similarity">
    <text evidence="2">Belongs to the TMEM175 family.</text>
</comment>
<keyword evidence="6" id="KW-0631">Potassium channel</keyword>
<feature type="transmembrane region" description="Helical" evidence="13">
    <location>
        <begin position="47"/>
        <end position="68"/>
    </location>
</feature>
<feature type="transmembrane region" description="Helical" evidence="13">
    <location>
        <begin position="109"/>
        <end position="128"/>
    </location>
</feature>
<evidence type="ECO:0000256" key="3">
    <source>
        <dbReference type="ARBA" id="ARBA00022448"/>
    </source>
</evidence>
<gene>
    <name evidence="14" type="ORF">CARN1_0235</name>
</gene>
<comment type="catalytic activity">
    <reaction evidence="12">
        <text>K(+)(in) = K(+)(out)</text>
        <dbReference type="Rhea" id="RHEA:29463"/>
        <dbReference type="ChEBI" id="CHEBI:29103"/>
    </reaction>
</comment>
<evidence type="ECO:0000256" key="5">
    <source>
        <dbReference type="ARBA" id="ARBA00022692"/>
    </source>
</evidence>
<dbReference type="Pfam" id="PF06736">
    <property type="entry name" value="TMEM175"/>
    <property type="match status" value="1"/>
</dbReference>
<dbReference type="AlphaFoldDB" id="E6PF24"/>
<evidence type="ECO:0000256" key="1">
    <source>
        <dbReference type="ARBA" id="ARBA00004141"/>
    </source>
</evidence>
<sequence>MMERDERLVHRLEAFCDIVIGFSLAELTFGLVIPAHAIGLVTNPTWLIYYLFTFSIVALMWWSHYRLFQTIFYPDTPNILLNYAWLASVGLLVFFMQVTARAQTPRDTIVAADLYFTTLAVNFALNATMMARSYRRRGNLLDESGRTRVLRVIISSLLSAPLLLVGLLWAGTSKPSNAVYIPLAMAIGFGGGRPLLLLWTRLRNRHRESRERDQT</sequence>
<keyword evidence="8 13" id="KW-1133">Transmembrane helix</keyword>
<accession>E6PF24</accession>
<evidence type="ECO:0000256" key="2">
    <source>
        <dbReference type="ARBA" id="ARBA00006920"/>
    </source>
</evidence>
<comment type="caution">
    <text evidence="14">The sequence shown here is derived from an EMBL/GenBank/DDBJ whole genome shotgun (WGS) entry which is preliminary data.</text>
</comment>
<feature type="transmembrane region" description="Helical" evidence="13">
    <location>
        <begin position="178"/>
        <end position="200"/>
    </location>
</feature>
<comment type="subcellular location">
    <subcellularLocation>
        <location evidence="1">Membrane</location>
        <topology evidence="1">Multi-pass membrane protein</topology>
    </subcellularLocation>
</comment>
<evidence type="ECO:0000256" key="13">
    <source>
        <dbReference type="SAM" id="Phobius"/>
    </source>
</evidence>
<reference evidence="14" key="1">
    <citation type="submission" date="2009-10" db="EMBL/GenBank/DDBJ databases">
        <title>Diversity of trophic interactions inside an arsenic-rich microbial ecosystem.</title>
        <authorList>
            <person name="Bertin P.N."/>
            <person name="Heinrich-Salmeron A."/>
            <person name="Pelletier E."/>
            <person name="Goulhen-Chollet F."/>
            <person name="Arsene-Ploetze F."/>
            <person name="Gallien S."/>
            <person name="Calteau A."/>
            <person name="Vallenet D."/>
            <person name="Casiot C."/>
            <person name="Chane-Woon-Ming B."/>
            <person name="Giloteaux L."/>
            <person name="Barakat M."/>
            <person name="Bonnefoy V."/>
            <person name="Bruneel O."/>
            <person name="Chandler M."/>
            <person name="Cleiss J."/>
            <person name="Duran R."/>
            <person name="Elbaz-Poulichet F."/>
            <person name="Fonknechten N."/>
            <person name="Lauga B."/>
            <person name="Mornico D."/>
            <person name="Ortet P."/>
            <person name="Schaeffer C."/>
            <person name="Siguier P."/>
            <person name="Alexander Thil Smith A."/>
            <person name="Van Dorsselaer A."/>
            <person name="Weissenbach J."/>
            <person name="Medigue C."/>
            <person name="Le Paslier D."/>
        </authorList>
    </citation>
    <scope>NUCLEOTIDE SEQUENCE</scope>
</reference>
<keyword evidence="5 13" id="KW-0812">Transmembrane</keyword>
<keyword evidence="10 13" id="KW-0472">Membrane</keyword>
<keyword evidence="11" id="KW-0407">Ion channel</keyword>
<evidence type="ECO:0000256" key="12">
    <source>
        <dbReference type="ARBA" id="ARBA00034430"/>
    </source>
</evidence>
<evidence type="ECO:0000256" key="6">
    <source>
        <dbReference type="ARBA" id="ARBA00022826"/>
    </source>
</evidence>
<organism evidence="14">
    <name type="scientific">mine drainage metagenome</name>
    <dbReference type="NCBI Taxonomy" id="410659"/>
    <lineage>
        <taxon>unclassified sequences</taxon>
        <taxon>metagenomes</taxon>
        <taxon>ecological metagenomes</taxon>
    </lineage>
</organism>
<protein>
    <recommendedName>
        <fullName evidence="15">Integral membrane protein</fullName>
    </recommendedName>
</protein>
<evidence type="ECO:0000256" key="11">
    <source>
        <dbReference type="ARBA" id="ARBA00023303"/>
    </source>
</evidence>
<feature type="transmembrane region" description="Helical" evidence="13">
    <location>
        <begin position="149"/>
        <end position="172"/>
    </location>
</feature>
<dbReference type="InterPro" id="IPR010617">
    <property type="entry name" value="TMEM175-like"/>
</dbReference>
<dbReference type="GO" id="GO:0005267">
    <property type="term" value="F:potassium channel activity"/>
    <property type="evidence" value="ECO:0007669"/>
    <property type="project" value="UniProtKB-KW"/>
</dbReference>
<keyword evidence="9" id="KW-0406">Ion transport</keyword>
<keyword evidence="7" id="KW-0630">Potassium</keyword>
<feature type="transmembrane region" description="Helical" evidence="13">
    <location>
        <begin position="80"/>
        <end position="97"/>
    </location>
</feature>
<name>E6PF24_9ZZZZ</name>
<keyword evidence="4" id="KW-0633">Potassium transport</keyword>